<evidence type="ECO:0000259" key="4">
    <source>
        <dbReference type="Pfam" id="PF14361"/>
    </source>
</evidence>
<dbReference type="PANTHER" id="PTHR33744">
    <property type="entry name" value="CARBOHYDRATE DIACID REGULATOR"/>
    <property type="match status" value="1"/>
</dbReference>
<dbReference type="PANTHER" id="PTHR33744:SF1">
    <property type="entry name" value="DNA-BINDING TRANSCRIPTIONAL ACTIVATOR ADER"/>
    <property type="match status" value="1"/>
</dbReference>
<dbReference type="RefSeq" id="WP_133909242.1">
    <property type="nucleotide sequence ID" value="NZ_SOCP01000032.1"/>
</dbReference>
<accession>A0A4R7UPY9</accession>
<feature type="domain" description="RsbT co-antagonist protein RsbRD N-terminal" evidence="4">
    <location>
        <begin position="26"/>
        <end position="159"/>
    </location>
</feature>
<comment type="similarity">
    <text evidence="1">Belongs to the CdaR family.</text>
</comment>
<evidence type="ECO:0000313" key="7">
    <source>
        <dbReference type="Proteomes" id="UP000294927"/>
    </source>
</evidence>
<dbReference type="Pfam" id="PF14361">
    <property type="entry name" value="RsbRD_N"/>
    <property type="match status" value="1"/>
</dbReference>
<dbReference type="Pfam" id="PF13556">
    <property type="entry name" value="HTH_30"/>
    <property type="match status" value="1"/>
</dbReference>
<dbReference type="OrthoDB" id="33973at2"/>
<reference evidence="6 7" key="1">
    <citation type="submission" date="2019-03" db="EMBL/GenBank/DDBJ databases">
        <title>Genomic Encyclopedia of Archaeal and Bacterial Type Strains, Phase II (KMG-II): from individual species to whole genera.</title>
        <authorList>
            <person name="Goeker M."/>
        </authorList>
    </citation>
    <scope>NUCLEOTIDE SEQUENCE [LARGE SCALE GENOMIC DNA]</scope>
    <source>
        <strain evidence="6 7">DSM 45499</strain>
    </source>
</reference>
<feature type="domain" description="PucR C-terminal helix-turn-helix" evidence="3">
    <location>
        <begin position="336"/>
        <end position="394"/>
    </location>
</feature>
<feature type="domain" description="CdaR GGDEF-like" evidence="5">
    <location>
        <begin position="179"/>
        <end position="286"/>
    </location>
</feature>
<feature type="compositionally biased region" description="Basic and acidic residues" evidence="2">
    <location>
        <begin position="414"/>
        <end position="423"/>
    </location>
</feature>
<keyword evidence="7" id="KW-1185">Reference proteome</keyword>
<dbReference type="AlphaFoldDB" id="A0A4R7UPY9"/>
<dbReference type="InterPro" id="IPR041522">
    <property type="entry name" value="CdaR_GGDEF"/>
</dbReference>
<proteinExistence type="inferred from homology"/>
<dbReference type="InterPro" id="IPR025751">
    <property type="entry name" value="RsbRD_N_dom"/>
</dbReference>
<feature type="region of interest" description="Disordered" evidence="2">
    <location>
        <begin position="406"/>
        <end position="429"/>
    </location>
</feature>
<sequence>MTRREATGGPDPELVALAGRLLDTLDEFADEIASAIEARVAFYSTHSVVSAEDLRLSVRGNTEYVLRSLREDQFADVAAARTTGALRAEQGVPLSVVMAAFRILFSQIWHSLVLHARARRQVSNQALVDAASDLWSAHDTFAEEMAAAHRETTMTLVLRNEGERSALVGALLEGRPLGETSVWDVADVLRLPKRGPFVVVAAESVQLAQEALPGIENRLRVQRIGSAWRLTPDAQIGIVRFGNDTDMRPLTSTLRASARSRIGISPPYLALTETAVALRFARIALASTVAGTPHVTMFDDFPLAVAAVSAPDAMARVRQAVLGPILDLPAEQCKVLLDTLAAWRDSGGSASDAAGVLFCHPNTVRHRLRRIESATGRSLSDPKATAEILIALEAALLEIARRPPSPALGRGRRRAGDGVEQGRDVGVVE</sequence>
<evidence type="ECO:0000259" key="3">
    <source>
        <dbReference type="Pfam" id="PF13556"/>
    </source>
</evidence>
<evidence type="ECO:0000256" key="2">
    <source>
        <dbReference type="SAM" id="MobiDB-lite"/>
    </source>
</evidence>
<evidence type="ECO:0000313" key="6">
    <source>
        <dbReference type="EMBL" id="TDV36039.1"/>
    </source>
</evidence>
<dbReference type="Proteomes" id="UP000294927">
    <property type="component" value="Unassembled WGS sequence"/>
</dbReference>
<dbReference type="InterPro" id="IPR025736">
    <property type="entry name" value="PucR_C-HTH_dom"/>
</dbReference>
<organism evidence="6 7">
    <name type="scientific">Actinophytocola oryzae</name>
    <dbReference type="NCBI Taxonomy" id="502181"/>
    <lineage>
        <taxon>Bacteria</taxon>
        <taxon>Bacillati</taxon>
        <taxon>Actinomycetota</taxon>
        <taxon>Actinomycetes</taxon>
        <taxon>Pseudonocardiales</taxon>
        <taxon>Pseudonocardiaceae</taxon>
    </lineage>
</organism>
<dbReference type="InterPro" id="IPR051448">
    <property type="entry name" value="CdaR-like_regulators"/>
</dbReference>
<gene>
    <name evidence="6" type="ORF">CLV71_13217</name>
</gene>
<dbReference type="Gene3D" id="1.10.10.2840">
    <property type="entry name" value="PucR C-terminal helix-turn-helix domain"/>
    <property type="match status" value="1"/>
</dbReference>
<evidence type="ECO:0000256" key="1">
    <source>
        <dbReference type="ARBA" id="ARBA00006754"/>
    </source>
</evidence>
<protein>
    <submittedName>
        <fullName evidence="6">PucR-like helix-turn-helix protein</fullName>
    </submittedName>
</protein>
<dbReference type="Pfam" id="PF17853">
    <property type="entry name" value="GGDEF_2"/>
    <property type="match status" value="1"/>
</dbReference>
<dbReference type="EMBL" id="SOCP01000032">
    <property type="protein sequence ID" value="TDV36039.1"/>
    <property type="molecule type" value="Genomic_DNA"/>
</dbReference>
<name>A0A4R7UPY9_9PSEU</name>
<evidence type="ECO:0000259" key="5">
    <source>
        <dbReference type="Pfam" id="PF17853"/>
    </source>
</evidence>
<dbReference type="InterPro" id="IPR042070">
    <property type="entry name" value="PucR_C-HTH_sf"/>
</dbReference>
<comment type="caution">
    <text evidence="6">The sequence shown here is derived from an EMBL/GenBank/DDBJ whole genome shotgun (WGS) entry which is preliminary data.</text>
</comment>